<accession>L0ADI6</accession>
<dbReference type="Gene3D" id="3.40.1350.10">
    <property type="match status" value="1"/>
</dbReference>
<dbReference type="GO" id="GO:0003676">
    <property type="term" value="F:nucleic acid binding"/>
    <property type="evidence" value="ECO:0007669"/>
    <property type="project" value="InterPro"/>
</dbReference>
<dbReference type="InterPro" id="IPR006677">
    <property type="entry name" value="tRNA_intron_Endonuc_cat-like"/>
</dbReference>
<evidence type="ECO:0000313" key="2">
    <source>
        <dbReference type="EMBL" id="AFZ71095.1"/>
    </source>
</evidence>
<dbReference type="KEGG" id="clg:Calag_1386"/>
<organism evidence="2 3">
    <name type="scientific">Caldisphaera lagunensis (strain DSM 15908 / JCM 11604 / ANMR 0165 / IC-154)</name>
    <dbReference type="NCBI Taxonomy" id="1056495"/>
    <lineage>
        <taxon>Archaea</taxon>
        <taxon>Thermoproteota</taxon>
        <taxon>Thermoprotei</taxon>
        <taxon>Acidilobales</taxon>
        <taxon>Caldisphaeraceae</taxon>
        <taxon>Caldisphaera</taxon>
    </lineage>
</organism>
<dbReference type="Pfam" id="PF01974">
    <property type="entry name" value="tRNA_int_endo"/>
    <property type="match status" value="1"/>
</dbReference>
<name>L0ADI6_CALLD</name>
<dbReference type="STRING" id="1056495.Calag_1386"/>
<keyword evidence="2" id="KW-0378">Hydrolase</keyword>
<dbReference type="InParanoid" id="L0ADI6"/>
<reference evidence="3" key="1">
    <citation type="submission" date="2012-03" db="EMBL/GenBank/DDBJ databases">
        <title>Complete genome of Caldisphaera lagunensis DSM 15908.</title>
        <authorList>
            <person name="Lucas S."/>
            <person name="Copeland A."/>
            <person name="Lapidus A."/>
            <person name="Glavina del Rio T."/>
            <person name="Dalin E."/>
            <person name="Tice H."/>
            <person name="Bruce D."/>
            <person name="Goodwin L."/>
            <person name="Pitluck S."/>
            <person name="Peters L."/>
            <person name="Mikhailova N."/>
            <person name="Teshima H."/>
            <person name="Kyrpides N."/>
            <person name="Mavromatis K."/>
            <person name="Ivanova N."/>
            <person name="Brettin T."/>
            <person name="Detter J.C."/>
            <person name="Han C."/>
            <person name="Larimer F."/>
            <person name="Land M."/>
            <person name="Hauser L."/>
            <person name="Markowitz V."/>
            <person name="Cheng J.-F."/>
            <person name="Hugenholtz P."/>
            <person name="Woyke T."/>
            <person name="Wu D."/>
            <person name="Spring S."/>
            <person name="Schroeder M."/>
            <person name="Brambilla E."/>
            <person name="Klenk H.-P."/>
            <person name="Eisen J.A."/>
        </authorList>
    </citation>
    <scope>NUCLEOTIDE SEQUENCE [LARGE SCALE GENOMIC DNA]</scope>
    <source>
        <strain evidence="3">DSM 15908 / JCM 11604 / IC-154</strain>
    </source>
</reference>
<protein>
    <submittedName>
        <fullName evidence="2">tRNA splicing endonuclease</fullName>
    </submittedName>
</protein>
<evidence type="ECO:0000259" key="1">
    <source>
        <dbReference type="Pfam" id="PF01974"/>
    </source>
</evidence>
<proteinExistence type="predicted"/>
<gene>
    <name evidence="2" type="ordered locus">Calag_1386</name>
</gene>
<dbReference type="InterPro" id="IPR036167">
    <property type="entry name" value="tRNA_intron_Endo_cat-like_sf"/>
</dbReference>
<dbReference type="GO" id="GO:0006388">
    <property type="term" value="P:tRNA splicing, via endonucleolytic cleavage and ligation"/>
    <property type="evidence" value="ECO:0007669"/>
    <property type="project" value="InterPro"/>
</dbReference>
<dbReference type="GO" id="GO:0000213">
    <property type="term" value="F:tRNA-intron lyase activity"/>
    <property type="evidence" value="ECO:0007669"/>
    <property type="project" value="InterPro"/>
</dbReference>
<dbReference type="SUPFAM" id="SSF53032">
    <property type="entry name" value="tRNA-intron endonuclease catalytic domain-like"/>
    <property type="match status" value="1"/>
</dbReference>
<dbReference type="eggNOG" id="arCOG01701">
    <property type="taxonomic scope" value="Archaea"/>
</dbReference>
<sequence length="175" mass="20339">MIKMKNAKDTYLELNIEEEKLMVKNCYDNEFCEQLIKNDLIVNNSVNLLEGIYLIAIEKAMIDNEVGWGKALELIDRYKIPLHIFLVYYDLRKRGRRVWIGPRDNTLISETHKLKKIEVFVLSEGSPITTNKIANWSELAVADSHIPIIAIVDKNGEITYYESRIYMLNSLSNDK</sequence>
<keyword evidence="2" id="KW-0255">Endonuclease</keyword>
<dbReference type="Proteomes" id="UP000010469">
    <property type="component" value="Chromosome"/>
</dbReference>
<dbReference type="HOGENOM" id="CLU_1529139_0_0_2"/>
<dbReference type="InterPro" id="IPR011856">
    <property type="entry name" value="tRNA_endonuc-like_dom_sf"/>
</dbReference>
<dbReference type="EMBL" id="CP003378">
    <property type="protein sequence ID" value="AFZ71095.1"/>
    <property type="molecule type" value="Genomic_DNA"/>
</dbReference>
<keyword evidence="3" id="KW-1185">Reference proteome</keyword>
<dbReference type="AlphaFoldDB" id="L0ADI6"/>
<evidence type="ECO:0000313" key="3">
    <source>
        <dbReference type="Proteomes" id="UP000010469"/>
    </source>
</evidence>
<keyword evidence="2" id="KW-0540">Nuclease</keyword>
<feature type="domain" description="tRNA intron endonuclease catalytic" evidence="1">
    <location>
        <begin position="84"/>
        <end position="160"/>
    </location>
</feature>